<dbReference type="OrthoDB" id="413885at2759"/>
<dbReference type="SUPFAM" id="SSF49344">
    <property type="entry name" value="CBD9-like"/>
    <property type="match status" value="1"/>
</dbReference>
<comment type="caution">
    <text evidence="2">The sequence shown here is derived from an EMBL/GenBank/DDBJ whole genome shotgun (WGS) entry which is preliminary data.</text>
</comment>
<dbReference type="PANTHER" id="PTHR47797">
    <property type="entry name" value="DEHYDROGENASE, PUTATIVE (AFU_ORTHOLOGUE AFUA_8G05805)-RELATED"/>
    <property type="match status" value="1"/>
</dbReference>
<dbReference type="Proteomes" id="UP000001881">
    <property type="component" value="Unassembled WGS sequence"/>
</dbReference>
<dbReference type="PANTHER" id="PTHR47797:SF5">
    <property type="entry name" value="CELLOBIOSE DEHYDROGENASE CYTOCHROME DOMAIN-CONTAINING PROTEIN"/>
    <property type="match status" value="1"/>
</dbReference>
<dbReference type="VEuPathDB" id="FungiDB:SMAC_06839"/>
<evidence type="ECO:0000313" key="3">
    <source>
        <dbReference type="Proteomes" id="UP000001881"/>
    </source>
</evidence>
<proteinExistence type="predicted"/>
<dbReference type="OMA" id="IYRIAQP"/>
<dbReference type="InterPro" id="IPR015920">
    <property type="entry name" value="Cellobiose_DH-like_cyt"/>
</dbReference>
<dbReference type="Pfam" id="PF16010">
    <property type="entry name" value="CDH-cyt"/>
    <property type="match status" value="1"/>
</dbReference>
<dbReference type="HOGENOM" id="CLU_928023_0_0_1"/>
<evidence type="ECO:0000259" key="1">
    <source>
        <dbReference type="Pfam" id="PF16010"/>
    </source>
</evidence>
<accession>F7VSM3</accession>
<evidence type="ECO:0000313" key="2">
    <source>
        <dbReference type="EMBL" id="CCC08690.1"/>
    </source>
</evidence>
<dbReference type="AlphaFoldDB" id="F7VSM3"/>
<sequence length="300" mass="32426">MSSASAPSMRSSGSGGFTWEEASRGGNVSVVLYMKGDEKAWRHAVRPSIDMYVIPPRLDTFASEILVGVSPRPGKRIPFHVSLDDFRLTDSQTVSAAESVAVYDSETGLTYSQNLALYKADGRGIAFRVAISSDVSSNSAYDAVVQVIVPNDVGWSALAWGGSMTKNPLMVFWRGSNNQPVISSRWANAHSTPQSYTGATYTLFKTGTKSNSTHWQFTALCTGCTSWSADGGAVRYVQPSGGNRLAFAYSPTKPSNPSSPTSAITVHDVHAYWNHDFNTARNTNFEAAVQKLLGNKKFKA</sequence>
<dbReference type="CDD" id="cd09630">
    <property type="entry name" value="CDH_like_cytochrome"/>
    <property type="match status" value="1"/>
</dbReference>
<dbReference type="InParanoid" id="F7VSM3"/>
<gene>
    <name evidence="2" type="ORF">SMAC_06839</name>
</gene>
<organism evidence="2 3">
    <name type="scientific">Sordaria macrospora (strain ATCC MYA-333 / DSM 997 / K(L3346) / K-hell)</name>
    <dbReference type="NCBI Taxonomy" id="771870"/>
    <lineage>
        <taxon>Eukaryota</taxon>
        <taxon>Fungi</taxon>
        <taxon>Dikarya</taxon>
        <taxon>Ascomycota</taxon>
        <taxon>Pezizomycotina</taxon>
        <taxon>Sordariomycetes</taxon>
        <taxon>Sordariomycetidae</taxon>
        <taxon>Sordariales</taxon>
        <taxon>Sordariaceae</taxon>
        <taxon>Sordaria</taxon>
    </lineage>
</organism>
<dbReference type="EMBL" id="CABT02000006">
    <property type="protein sequence ID" value="CCC08690.1"/>
    <property type="molecule type" value="Genomic_DNA"/>
</dbReference>
<feature type="domain" description="Cellobiose dehydrogenase-like cytochrome" evidence="1">
    <location>
        <begin position="103"/>
        <end position="286"/>
    </location>
</feature>
<keyword evidence="3" id="KW-1185">Reference proteome</keyword>
<dbReference type="Gene3D" id="2.60.40.1210">
    <property type="entry name" value="Cellobiose dehydrogenase, cytochrome domain"/>
    <property type="match status" value="1"/>
</dbReference>
<dbReference type="eggNOG" id="ENOG502SQ2W">
    <property type="taxonomic scope" value="Eukaryota"/>
</dbReference>
<reference evidence="2 3" key="1">
    <citation type="journal article" date="2010" name="PLoS Genet.">
        <title>De novo assembly of a 40 Mb eukaryotic genome from short sequence reads: Sordaria macrospora, a model organism for fungal morphogenesis.</title>
        <authorList>
            <person name="Nowrousian M."/>
            <person name="Stajich J."/>
            <person name="Chu M."/>
            <person name="Engh I."/>
            <person name="Espagne E."/>
            <person name="Halliday K."/>
            <person name="Kamerewerd J."/>
            <person name="Kempken F."/>
            <person name="Knab B."/>
            <person name="Kuo H.C."/>
            <person name="Osiewacz H.D."/>
            <person name="Poeggeler S."/>
            <person name="Read N."/>
            <person name="Seiler S."/>
            <person name="Smith K."/>
            <person name="Zickler D."/>
            <person name="Kueck U."/>
            <person name="Freitag M."/>
        </authorList>
    </citation>
    <scope>NUCLEOTIDE SEQUENCE [LARGE SCALE GENOMIC DNA]</scope>
    <source>
        <strain evidence="3">ATCC MYA-333 / DSM 997 / K(L3346) / K-hell</strain>
        <tissue evidence="2">Mycelium</tissue>
    </source>
</reference>
<protein>
    <submittedName>
        <fullName evidence="2">WGS project CABT00000000 data, contig 2.6</fullName>
    </submittedName>
</protein>
<name>F7VSM3_SORMK</name>